<name>A0ABR7PIJ8_9BURK</name>
<keyword evidence="1" id="KW-0812">Transmembrane</keyword>
<keyword evidence="1" id="KW-1133">Transmembrane helix</keyword>
<proteinExistence type="predicted"/>
<evidence type="ECO:0000256" key="1">
    <source>
        <dbReference type="SAM" id="Phobius"/>
    </source>
</evidence>
<protein>
    <submittedName>
        <fullName evidence="2">Uncharacterized protein</fullName>
    </submittedName>
</protein>
<dbReference type="RefSeq" id="WP_187632754.1">
    <property type="nucleotide sequence ID" value="NZ_VZQQ01000002.1"/>
</dbReference>
<reference evidence="2 3" key="1">
    <citation type="submission" date="2019-09" db="EMBL/GenBank/DDBJ databases">
        <title>Paraburkholderia podalyriae sp. nov., A South African Podalyria-associated rhizobium.</title>
        <authorList>
            <person name="Mavima L."/>
            <person name="Beukes C.W."/>
            <person name="Palmer M."/>
            <person name="De Meyer S.E."/>
            <person name="James E.K."/>
            <person name="Maluk M."/>
            <person name="Avontuur J.R."/>
            <person name="Chan W.Y."/>
            <person name="Venter S.N."/>
            <person name="Steenkamp E.T."/>
        </authorList>
    </citation>
    <scope>NUCLEOTIDE SEQUENCE [LARGE SCALE GENOMIC DNA]</scope>
    <source>
        <strain evidence="2 3">WC7.3b</strain>
    </source>
</reference>
<keyword evidence="3" id="KW-1185">Reference proteome</keyword>
<evidence type="ECO:0000313" key="2">
    <source>
        <dbReference type="EMBL" id="MBC8745614.1"/>
    </source>
</evidence>
<feature type="transmembrane region" description="Helical" evidence="1">
    <location>
        <begin position="119"/>
        <end position="143"/>
    </location>
</feature>
<keyword evidence="1" id="KW-0472">Membrane</keyword>
<gene>
    <name evidence="2" type="ORF">F6X42_02885</name>
</gene>
<comment type="caution">
    <text evidence="2">The sequence shown here is derived from an EMBL/GenBank/DDBJ whole genome shotgun (WGS) entry which is preliminary data.</text>
</comment>
<sequence length="180" mass="19491">MDMKEIARASDVVDRNRFFAEYLPIQTEADASHLPPGRTVTALTFAICGWSLIEAPFECGASSGDTWLLELVVAKLIIIAVGVAAIADVRFARGIFAFICGTSVLAIAPGLPFEFKHSVAISLLSLIECTGKTAFVIVFCTWADARTQAIRVMSSSMRGIGRRMETTSRLAGLMGWNLDE</sequence>
<dbReference type="EMBL" id="VZQQ01000002">
    <property type="protein sequence ID" value="MBC8745614.1"/>
    <property type="molecule type" value="Genomic_DNA"/>
</dbReference>
<evidence type="ECO:0000313" key="3">
    <source>
        <dbReference type="Proteomes" id="UP000736373"/>
    </source>
</evidence>
<dbReference type="Proteomes" id="UP000736373">
    <property type="component" value="Unassembled WGS sequence"/>
</dbReference>
<feature type="transmembrane region" description="Helical" evidence="1">
    <location>
        <begin position="67"/>
        <end position="87"/>
    </location>
</feature>
<organism evidence="2 3">
    <name type="scientific">Paraburkholderia podalyriae</name>
    <dbReference type="NCBI Taxonomy" id="1938811"/>
    <lineage>
        <taxon>Bacteria</taxon>
        <taxon>Pseudomonadati</taxon>
        <taxon>Pseudomonadota</taxon>
        <taxon>Betaproteobacteria</taxon>
        <taxon>Burkholderiales</taxon>
        <taxon>Burkholderiaceae</taxon>
        <taxon>Paraburkholderia</taxon>
    </lineage>
</organism>
<accession>A0ABR7PIJ8</accession>
<feature type="transmembrane region" description="Helical" evidence="1">
    <location>
        <begin position="94"/>
        <end position="113"/>
    </location>
</feature>